<feature type="compositionally biased region" description="Basic and acidic residues" evidence="1">
    <location>
        <begin position="123"/>
        <end position="144"/>
    </location>
</feature>
<proteinExistence type="predicted"/>
<dbReference type="OrthoDB" id="37659at2759"/>
<sequence length="144" mass="16507">MLHPHPRLHTETQKHLHLHLSPPHVAPPHPHRLSHHNSKRYQQRPRLNRLLHLTPLNPLGLHTIDETACQARFDNETIHRICQDYVMEILEALERECVIDLKSELIPTSDLDSNASGDDDPDTPLKETGDEGPREAEEKMSSTV</sequence>
<reference evidence="2" key="1">
    <citation type="submission" date="2020-02" db="EMBL/GenBank/DDBJ databases">
        <authorList>
            <person name="Palmer J.M."/>
        </authorList>
    </citation>
    <scope>NUCLEOTIDE SEQUENCE</scope>
    <source>
        <strain evidence="2">EPUS1.4</strain>
        <tissue evidence="2">Thallus</tissue>
    </source>
</reference>
<dbReference type="AlphaFoldDB" id="A0A8H7AQ34"/>
<gene>
    <name evidence="2" type="ORF">GJ744_005752</name>
</gene>
<feature type="region of interest" description="Disordered" evidence="1">
    <location>
        <begin position="108"/>
        <end position="144"/>
    </location>
</feature>
<evidence type="ECO:0000313" key="3">
    <source>
        <dbReference type="Proteomes" id="UP000606974"/>
    </source>
</evidence>
<dbReference type="EMBL" id="JAACFV010000025">
    <property type="protein sequence ID" value="KAF7510922.1"/>
    <property type="molecule type" value="Genomic_DNA"/>
</dbReference>
<organism evidence="2 3">
    <name type="scientific">Endocarpon pusillum</name>
    <dbReference type="NCBI Taxonomy" id="364733"/>
    <lineage>
        <taxon>Eukaryota</taxon>
        <taxon>Fungi</taxon>
        <taxon>Dikarya</taxon>
        <taxon>Ascomycota</taxon>
        <taxon>Pezizomycotina</taxon>
        <taxon>Eurotiomycetes</taxon>
        <taxon>Chaetothyriomycetidae</taxon>
        <taxon>Verrucariales</taxon>
        <taxon>Verrucariaceae</taxon>
        <taxon>Endocarpon</taxon>
    </lineage>
</organism>
<evidence type="ECO:0000313" key="2">
    <source>
        <dbReference type="EMBL" id="KAF7510922.1"/>
    </source>
</evidence>
<feature type="compositionally biased region" description="Basic residues" evidence="1">
    <location>
        <begin position="29"/>
        <end position="42"/>
    </location>
</feature>
<evidence type="ECO:0000256" key="1">
    <source>
        <dbReference type="SAM" id="MobiDB-lite"/>
    </source>
</evidence>
<feature type="region of interest" description="Disordered" evidence="1">
    <location>
        <begin position="1"/>
        <end position="42"/>
    </location>
</feature>
<protein>
    <submittedName>
        <fullName evidence="2">Uncharacterized protein</fullName>
    </submittedName>
</protein>
<name>A0A8H7AQ34_9EURO</name>
<accession>A0A8H7AQ34</accession>
<dbReference type="Proteomes" id="UP000606974">
    <property type="component" value="Unassembled WGS sequence"/>
</dbReference>
<comment type="caution">
    <text evidence="2">The sequence shown here is derived from an EMBL/GenBank/DDBJ whole genome shotgun (WGS) entry which is preliminary data.</text>
</comment>
<keyword evidence="3" id="KW-1185">Reference proteome</keyword>